<dbReference type="PANTHER" id="PTHR47448:SF1">
    <property type="entry name" value="SERINE_THREONINE-PROTEIN KINASE STE7 HOMOLOG"/>
    <property type="match status" value="1"/>
</dbReference>
<dbReference type="InterPro" id="IPR017441">
    <property type="entry name" value="Protein_kinase_ATP_BS"/>
</dbReference>
<comment type="catalytic activity">
    <reaction evidence="10">
        <text>L-threonyl-[protein] + ATP = O-phospho-L-threonyl-[protein] + ADP + H(+)</text>
        <dbReference type="Rhea" id="RHEA:46608"/>
        <dbReference type="Rhea" id="RHEA-COMP:11060"/>
        <dbReference type="Rhea" id="RHEA-COMP:11605"/>
        <dbReference type="ChEBI" id="CHEBI:15378"/>
        <dbReference type="ChEBI" id="CHEBI:30013"/>
        <dbReference type="ChEBI" id="CHEBI:30616"/>
        <dbReference type="ChEBI" id="CHEBI:61977"/>
        <dbReference type="ChEBI" id="CHEBI:456216"/>
        <dbReference type="EC" id="2.7.12.2"/>
    </reaction>
</comment>
<comment type="similarity">
    <text evidence="7">Belongs to the protein kinase superfamily. STE Ser/Thr protein kinase family. MAP kinase kinase subfamily.</text>
</comment>
<dbReference type="EMBL" id="PUHW01000058">
    <property type="protein sequence ID" value="KAG0689845.1"/>
    <property type="molecule type" value="Genomic_DNA"/>
</dbReference>
<dbReference type="OrthoDB" id="10252354at2759"/>
<dbReference type="FunFam" id="1.10.510.10:FF:000921">
    <property type="entry name" value="Serine/threonine-protein kinase STE7"/>
    <property type="match status" value="1"/>
</dbReference>
<dbReference type="GO" id="GO:0071507">
    <property type="term" value="P:pheromone response MAPK cascade"/>
    <property type="evidence" value="ECO:0007669"/>
    <property type="project" value="UniProtKB-ARBA"/>
</dbReference>
<evidence type="ECO:0000256" key="1">
    <source>
        <dbReference type="ARBA" id="ARBA00022527"/>
    </source>
</evidence>
<keyword evidence="6 12" id="KW-0067">ATP-binding</keyword>
<protein>
    <recommendedName>
        <fullName evidence="8">mitogen-activated protein kinase kinase</fullName>
        <ecNumber evidence="8">2.7.12.2</ecNumber>
    </recommendedName>
</protein>
<organism evidence="15 16">
    <name type="scientific">Pichia californica</name>
    <dbReference type="NCBI Taxonomy" id="460514"/>
    <lineage>
        <taxon>Eukaryota</taxon>
        <taxon>Fungi</taxon>
        <taxon>Dikarya</taxon>
        <taxon>Ascomycota</taxon>
        <taxon>Saccharomycotina</taxon>
        <taxon>Pichiomycetes</taxon>
        <taxon>Pichiales</taxon>
        <taxon>Pichiaceae</taxon>
        <taxon>Pichia</taxon>
    </lineage>
</organism>
<sequence>MNTAGEKRLPALPLGSKEDLDLDQQMSNTTFLRSISNYNIKPQTLAASETSSRPKLPNSLTDPTHEGISARRACPNLTLNLHSTTTTSFGNNNNNNTNINYPMTSPAQFSASSTEDCNYYFLNEDISDSSSTPLNNSVNELSTHEKMKPPMLSLNNAKNFKKNIIINQQTPTNLMSTRQINNNINNINESSKKIEIKSLNRRNFKQLSLEPIITLSDLNTPINNNSTNDITSNSSISHIDIKDPERRIDANELIENIKNLELGLEYQMPINADELVALKKLGSGQSGTVSKVLHLPTQKTMARKIVHLEAKEVVQSQIMRELRIMHECDSPFIIEFYGTFLNEGNVVICMEYADCGSLAHVFKLTGPFPEFMLKHVAYSVLSGLIYLYDQHRIIHRDVKPSNVLLTSKGKIKLCDFGVSRELINSMADTFVGTSTYMSPERIQGGVYSVKGDVWSLGIMLYELASGKLAFSNDNNSGPVSILELLQRIVNEQPPSLPVKDGFSEELSSFVSLCLRKESQRPSPSEMMNHPFLSDFLDDDGIRISPKYRGNIRKWSKNVRRVQKGKPMKE</sequence>
<comment type="catalytic activity">
    <reaction evidence="9">
        <text>L-seryl-[protein] + ATP = O-phospho-L-seryl-[protein] + ADP + H(+)</text>
        <dbReference type="Rhea" id="RHEA:17989"/>
        <dbReference type="Rhea" id="RHEA-COMP:9863"/>
        <dbReference type="Rhea" id="RHEA-COMP:11604"/>
        <dbReference type="ChEBI" id="CHEBI:15378"/>
        <dbReference type="ChEBI" id="CHEBI:29999"/>
        <dbReference type="ChEBI" id="CHEBI:30616"/>
        <dbReference type="ChEBI" id="CHEBI:83421"/>
        <dbReference type="ChEBI" id="CHEBI:456216"/>
        <dbReference type="EC" id="2.7.12.2"/>
    </reaction>
</comment>
<evidence type="ECO:0000256" key="13">
    <source>
        <dbReference type="SAM" id="MobiDB-lite"/>
    </source>
</evidence>
<dbReference type="GO" id="GO:0051286">
    <property type="term" value="C:cell tip"/>
    <property type="evidence" value="ECO:0007669"/>
    <property type="project" value="UniProtKB-ARBA"/>
</dbReference>
<evidence type="ECO:0000313" key="16">
    <source>
        <dbReference type="Proteomes" id="UP000697127"/>
    </source>
</evidence>
<evidence type="ECO:0000256" key="11">
    <source>
        <dbReference type="ARBA" id="ARBA00051693"/>
    </source>
</evidence>
<dbReference type="PROSITE" id="PS00108">
    <property type="entry name" value="PROTEIN_KINASE_ST"/>
    <property type="match status" value="1"/>
</dbReference>
<dbReference type="Proteomes" id="UP000697127">
    <property type="component" value="Unassembled WGS sequence"/>
</dbReference>
<accession>A0A9P6WMR3</accession>
<dbReference type="InterPro" id="IPR000719">
    <property type="entry name" value="Prot_kinase_dom"/>
</dbReference>
<dbReference type="Pfam" id="PF00069">
    <property type="entry name" value="Pkinase"/>
    <property type="match status" value="1"/>
</dbReference>
<evidence type="ECO:0000256" key="9">
    <source>
        <dbReference type="ARBA" id="ARBA00049014"/>
    </source>
</evidence>
<dbReference type="PROSITE" id="PS50011">
    <property type="entry name" value="PROTEIN_KINASE_DOM"/>
    <property type="match status" value="1"/>
</dbReference>
<gene>
    <name evidence="15" type="primary">STE7</name>
    <name evidence="15" type="ORF">C6P40_004364</name>
</gene>
<dbReference type="GO" id="GO:0030447">
    <property type="term" value="P:filamentous growth"/>
    <property type="evidence" value="ECO:0007669"/>
    <property type="project" value="UniProtKB-ARBA"/>
</dbReference>
<evidence type="ECO:0000256" key="10">
    <source>
        <dbReference type="ARBA" id="ARBA00049299"/>
    </source>
</evidence>
<dbReference type="InterPro" id="IPR008271">
    <property type="entry name" value="Ser/Thr_kinase_AS"/>
</dbReference>
<dbReference type="Gene3D" id="3.30.200.20">
    <property type="entry name" value="Phosphorylase Kinase, domain 1"/>
    <property type="match status" value="1"/>
</dbReference>
<evidence type="ECO:0000256" key="7">
    <source>
        <dbReference type="ARBA" id="ARBA00038035"/>
    </source>
</evidence>
<dbReference type="InterPro" id="IPR050915">
    <property type="entry name" value="MAP_kinase_kinase"/>
</dbReference>
<reference evidence="15" key="1">
    <citation type="submission" date="2020-11" db="EMBL/GenBank/DDBJ databases">
        <title>Kefir isolates.</title>
        <authorList>
            <person name="Marcisauskas S."/>
            <person name="Kim Y."/>
            <person name="Blasche S."/>
        </authorList>
    </citation>
    <scope>NUCLEOTIDE SEQUENCE</scope>
    <source>
        <strain evidence="15">Olga-1</strain>
    </source>
</reference>
<dbReference type="FunFam" id="3.30.200.20:FF:000040">
    <property type="entry name" value="Dual specificity mitogen-activated protein kinase kinase"/>
    <property type="match status" value="1"/>
</dbReference>
<dbReference type="SUPFAM" id="SSF56112">
    <property type="entry name" value="Protein kinase-like (PK-like)"/>
    <property type="match status" value="1"/>
</dbReference>
<evidence type="ECO:0000256" key="6">
    <source>
        <dbReference type="ARBA" id="ARBA00022840"/>
    </source>
</evidence>
<keyword evidence="3" id="KW-0808">Transferase</keyword>
<evidence type="ECO:0000256" key="2">
    <source>
        <dbReference type="ARBA" id="ARBA00022553"/>
    </source>
</evidence>
<dbReference type="PROSITE" id="PS00107">
    <property type="entry name" value="PROTEIN_KINASE_ATP"/>
    <property type="match status" value="1"/>
</dbReference>
<keyword evidence="4 12" id="KW-0547">Nucleotide-binding</keyword>
<dbReference type="SMART" id="SM00220">
    <property type="entry name" value="S_TKc"/>
    <property type="match status" value="1"/>
</dbReference>
<comment type="catalytic activity">
    <reaction evidence="11">
        <text>L-tyrosyl-[protein] + ATP = O-phospho-L-tyrosyl-[protein] + ADP + H(+)</text>
        <dbReference type="Rhea" id="RHEA:10596"/>
        <dbReference type="Rhea" id="RHEA-COMP:10136"/>
        <dbReference type="Rhea" id="RHEA-COMP:20101"/>
        <dbReference type="ChEBI" id="CHEBI:15378"/>
        <dbReference type="ChEBI" id="CHEBI:30616"/>
        <dbReference type="ChEBI" id="CHEBI:46858"/>
        <dbReference type="ChEBI" id="CHEBI:61978"/>
        <dbReference type="ChEBI" id="CHEBI:456216"/>
        <dbReference type="EC" id="2.7.12.2"/>
    </reaction>
</comment>
<proteinExistence type="inferred from homology"/>
<evidence type="ECO:0000259" key="14">
    <source>
        <dbReference type="PROSITE" id="PS50011"/>
    </source>
</evidence>
<feature type="binding site" evidence="12">
    <location>
        <position position="304"/>
    </location>
    <ligand>
        <name>ATP</name>
        <dbReference type="ChEBI" id="CHEBI:30616"/>
    </ligand>
</feature>
<dbReference type="GO" id="GO:0005524">
    <property type="term" value="F:ATP binding"/>
    <property type="evidence" value="ECO:0007669"/>
    <property type="project" value="UniProtKB-UniRule"/>
</dbReference>
<dbReference type="PANTHER" id="PTHR47448">
    <property type="entry name" value="DUAL SPECIFICITY MITOGEN-ACTIVATED PROTEIN KINASE KINASE DSOR1-LIKE PROTEIN"/>
    <property type="match status" value="1"/>
</dbReference>
<dbReference type="EC" id="2.7.12.2" evidence="8"/>
<keyword evidence="16" id="KW-1185">Reference proteome</keyword>
<dbReference type="InterPro" id="IPR011009">
    <property type="entry name" value="Kinase-like_dom_sf"/>
</dbReference>
<feature type="compositionally biased region" description="Polar residues" evidence="13">
    <location>
        <begin position="46"/>
        <end position="62"/>
    </location>
</feature>
<keyword evidence="1" id="KW-0723">Serine/threonine-protein kinase</keyword>
<comment type="caution">
    <text evidence="15">The sequence shown here is derived from an EMBL/GenBank/DDBJ whole genome shotgun (WGS) entry which is preliminary data.</text>
</comment>
<name>A0A9P6WMR3_9ASCO</name>
<dbReference type="GO" id="GO:0004708">
    <property type="term" value="F:MAP kinase kinase activity"/>
    <property type="evidence" value="ECO:0007669"/>
    <property type="project" value="UniProtKB-EC"/>
</dbReference>
<feature type="region of interest" description="Disordered" evidence="13">
    <location>
        <begin position="46"/>
        <end position="67"/>
    </location>
</feature>
<keyword evidence="5 15" id="KW-0418">Kinase</keyword>
<dbReference type="AlphaFoldDB" id="A0A9P6WMR3"/>
<evidence type="ECO:0000256" key="8">
    <source>
        <dbReference type="ARBA" id="ARBA00038999"/>
    </source>
</evidence>
<keyword evidence="2" id="KW-0597">Phosphoprotein</keyword>
<evidence type="ECO:0000256" key="3">
    <source>
        <dbReference type="ARBA" id="ARBA00022679"/>
    </source>
</evidence>
<feature type="domain" description="Protein kinase" evidence="14">
    <location>
        <begin position="275"/>
        <end position="532"/>
    </location>
</feature>
<evidence type="ECO:0000256" key="12">
    <source>
        <dbReference type="PROSITE-ProRule" id="PRU10141"/>
    </source>
</evidence>
<dbReference type="Gene3D" id="1.10.510.10">
    <property type="entry name" value="Transferase(Phosphotransferase) domain 1"/>
    <property type="match status" value="1"/>
</dbReference>
<dbReference type="GO" id="GO:0004674">
    <property type="term" value="F:protein serine/threonine kinase activity"/>
    <property type="evidence" value="ECO:0007669"/>
    <property type="project" value="UniProtKB-KW"/>
</dbReference>
<evidence type="ECO:0000256" key="5">
    <source>
        <dbReference type="ARBA" id="ARBA00022777"/>
    </source>
</evidence>
<evidence type="ECO:0000256" key="4">
    <source>
        <dbReference type="ARBA" id="ARBA00022741"/>
    </source>
</evidence>
<evidence type="ECO:0000313" key="15">
    <source>
        <dbReference type="EMBL" id="KAG0689845.1"/>
    </source>
</evidence>